<evidence type="ECO:0000259" key="4">
    <source>
        <dbReference type="PROSITE" id="PS50949"/>
    </source>
</evidence>
<dbReference type="Proteomes" id="UP000183413">
    <property type="component" value="Unassembled WGS sequence"/>
</dbReference>
<accession>A0A1I5SI95</accession>
<reference evidence="5 6" key="1">
    <citation type="submission" date="2016-10" db="EMBL/GenBank/DDBJ databases">
        <authorList>
            <person name="de Groot N.N."/>
        </authorList>
    </citation>
    <scope>NUCLEOTIDE SEQUENCE [LARGE SCALE GENOMIC DNA]</scope>
    <source>
        <strain evidence="5 6">DSM 43067</strain>
    </source>
</reference>
<dbReference type="SUPFAM" id="SSF46785">
    <property type="entry name" value="Winged helix' DNA-binding domain"/>
    <property type="match status" value="1"/>
</dbReference>
<dbReference type="InterPro" id="IPR011711">
    <property type="entry name" value="GntR_C"/>
</dbReference>
<dbReference type="SMART" id="SM00345">
    <property type="entry name" value="HTH_GNTR"/>
    <property type="match status" value="1"/>
</dbReference>
<dbReference type="InterPro" id="IPR008920">
    <property type="entry name" value="TF_FadR/GntR_C"/>
</dbReference>
<proteinExistence type="predicted"/>
<dbReference type="eggNOG" id="COG1802">
    <property type="taxonomic scope" value="Bacteria"/>
</dbReference>
<dbReference type="PROSITE" id="PS50949">
    <property type="entry name" value="HTH_GNTR"/>
    <property type="match status" value="1"/>
</dbReference>
<dbReference type="GO" id="GO:0003700">
    <property type="term" value="F:DNA-binding transcription factor activity"/>
    <property type="evidence" value="ECO:0007669"/>
    <property type="project" value="InterPro"/>
</dbReference>
<dbReference type="SUPFAM" id="SSF48008">
    <property type="entry name" value="GntR ligand-binding domain-like"/>
    <property type="match status" value="1"/>
</dbReference>
<dbReference type="Gene3D" id="1.10.10.10">
    <property type="entry name" value="Winged helix-like DNA-binding domain superfamily/Winged helix DNA-binding domain"/>
    <property type="match status" value="1"/>
</dbReference>
<dbReference type="PANTHER" id="PTHR43537:SF20">
    <property type="entry name" value="HTH-TYPE TRANSCRIPTIONAL REPRESSOR GLAR"/>
    <property type="match status" value="1"/>
</dbReference>
<sequence>MSTIFRNLAPKWRPLQGFNTLDYTPAMARSGSAAPTRASVVLQRLRSDVLNGRLAPGSKLGFAELGARYNVSSGVLREVLPRLVEQGLATSEAQLGFRVIDVSVDNLTQLTDARVALETLGIREAVAHGDITWESEVVAKHHALERIGRTVTGPEISEDWLVAHEAFHLAILAGCGNTYLYDAAARLRSISEVYRCWSTPESLRTHRDIEAEHRAIMEAAVGRDADLAVGLSERHIRLTIELAIASQQAASSA</sequence>
<evidence type="ECO:0000313" key="5">
    <source>
        <dbReference type="EMBL" id="SFP70494.1"/>
    </source>
</evidence>
<evidence type="ECO:0000256" key="1">
    <source>
        <dbReference type="ARBA" id="ARBA00023015"/>
    </source>
</evidence>
<gene>
    <name evidence="5" type="ORF">SAMN04489713_116182</name>
</gene>
<dbReference type="AlphaFoldDB" id="A0A1I5SI95"/>
<evidence type="ECO:0000256" key="3">
    <source>
        <dbReference type="ARBA" id="ARBA00023163"/>
    </source>
</evidence>
<dbReference type="GO" id="GO:0003677">
    <property type="term" value="F:DNA binding"/>
    <property type="evidence" value="ECO:0007669"/>
    <property type="project" value="UniProtKB-KW"/>
</dbReference>
<dbReference type="InterPro" id="IPR036388">
    <property type="entry name" value="WH-like_DNA-bd_sf"/>
</dbReference>
<protein>
    <submittedName>
        <fullName evidence="5">DNA-binding transcriptional regulator, GntR family</fullName>
    </submittedName>
</protein>
<organism evidence="5 6">
    <name type="scientific">Actinomadura madurae</name>
    <dbReference type="NCBI Taxonomy" id="1993"/>
    <lineage>
        <taxon>Bacteria</taxon>
        <taxon>Bacillati</taxon>
        <taxon>Actinomycetota</taxon>
        <taxon>Actinomycetes</taxon>
        <taxon>Streptosporangiales</taxon>
        <taxon>Thermomonosporaceae</taxon>
        <taxon>Actinomadura</taxon>
    </lineage>
</organism>
<feature type="domain" description="HTH gntR-type" evidence="4">
    <location>
        <begin position="35"/>
        <end position="102"/>
    </location>
</feature>
<dbReference type="Pfam" id="PF00392">
    <property type="entry name" value="GntR"/>
    <property type="match status" value="1"/>
</dbReference>
<dbReference type="SMART" id="SM00895">
    <property type="entry name" value="FCD"/>
    <property type="match status" value="1"/>
</dbReference>
<dbReference type="InterPro" id="IPR036390">
    <property type="entry name" value="WH_DNA-bd_sf"/>
</dbReference>
<dbReference type="InterPro" id="IPR000524">
    <property type="entry name" value="Tscrpt_reg_HTH_GntR"/>
</dbReference>
<keyword evidence="3" id="KW-0804">Transcription</keyword>
<keyword evidence="6" id="KW-1185">Reference proteome</keyword>
<keyword evidence="1" id="KW-0805">Transcription regulation</keyword>
<keyword evidence="2 5" id="KW-0238">DNA-binding</keyword>
<evidence type="ECO:0000313" key="6">
    <source>
        <dbReference type="Proteomes" id="UP000183413"/>
    </source>
</evidence>
<evidence type="ECO:0000256" key="2">
    <source>
        <dbReference type="ARBA" id="ARBA00023125"/>
    </source>
</evidence>
<dbReference type="InParanoid" id="A0A1I5SI95"/>
<dbReference type="Gene3D" id="1.20.120.530">
    <property type="entry name" value="GntR ligand-binding domain-like"/>
    <property type="match status" value="1"/>
</dbReference>
<dbReference type="PANTHER" id="PTHR43537">
    <property type="entry name" value="TRANSCRIPTIONAL REGULATOR, GNTR FAMILY"/>
    <property type="match status" value="1"/>
</dbReference>
<name>A0A1I5SI95_9ACTN</name>
<dbReference type="EMBL" id="FOVH01000016">
    <property type="protein sequence ID" value="SFP70494.1"/>
    <property type="molecule type" value="Genomic_DNA"/>
</dbReference>
<dbReference type="Pfam" id="PF07729">
    <property type="entry name" value="FCD"/>
    <property type="match status" value="1"/>
</dbReference>
<dbReference type="STRING" id="1993.SAMN04489713_116182"/>